<comment type="caution">
    <text evidence="10">The sequence shown here is derived from an EMBL/GenBank/DDBJ whole genome shotgun (WGS) entry which is preliminary data.</text>
</comment>
<keyword evidence="4 9" id="KW-0732">Signal</keyword>
<evidence type="ECO:0000256" key="5">
    <source>
        <dbReference type="ARBA" id="ARBA00022801"/>
    </source>
</evidence>
<proteinExistence type="inferred from homology"/>
<name>A0AAP0B886_9ASPA</name>
<evidence type="ECO:0000256" key="4">
    <source>
        <dbReference type="ARBA" id="ARBA00022729"/>
    </source>
</evidence>
<dbReference type="GO" id="GO:0042973">
    <property type="term" value="F:glucan endo-1,3-beta-D-glucosidase activity"/>
    <property type="evidence" value="ECO:0007669"/>
    <property type="project" value="UniProtKB-EC"/>
</dbReference>
<keyword evidence="5" id="KW-0378">Hydrolase</keyword>
<dbReference type="AlphaFoldDB" id="A0AAP0B886"/>
<evidence type="ECO:0000256" key="8">
    <source>
        <dbReference type="SAM" id="MobiDB-lite"/>
    </source>
</evidence>
<feature type="compositionally biased region" description="Pro residues" evidence="8">
    <location>
        <begin position="346"/>
        <end position="385"/>
    </location>
</feature>
<feature type="signal peptide" evidence="9">
    <location>
        <begin position="1"/>
        <end position="23"/>
    </location>
</feature>
<dbReference type="PANTHER" id="PTHR32227">
    <property type="entry name" value="GLUCAN ENDO-1,3-BETA-GLUCOSIDASE BG1-RELATED-RELATED"/>
    <property type="match status" value="1"/>
</dbReference>
<evidence type="ECO:0000256" key="2">
    <source>
        <dbReference type="ARBA" id="ARBA00008773"/>
    </source>
</evidence>
<dbReference type="InterPro" id="IPR044965">
    <property type="entry name" value="Glyco_hydro_17_plant"/>
</dbReference>
<keyword evidence="11" id="KW-1185">Reference proteome</keyword>
<keyword evidence="6" id="KW-0326">Glycosidase</keyword>
<evidence type="ECO:0000256" key="7">
    <source>
        <dbReference type="RuleBase" id="RU004335"/>
    </source>
</evidence>
<dbReference type="Pfam" id="PF00332">
    <property type="entry name" value="Glyco_hydro_17"/>
    <property type="match status" value="1"/>
</dbReference>
<dbReference type="GO" id="GO:0005975">
    <property type="term" value="P:carbohydrate metabolic process"/>
    <property type="evidence" value="ECO:0007669"/>
    <property type="project" value="InterPro"/>
</dbReference>
<dbReference type="EC" id="3.2.1.39" evidence="3"/>
<accession>A0AAP0B886</accession>
<evidence type="ECO:0000256" key="6">
    <source>
        <dbReference type="ARBA" id="ARBA00023295"/>
    </source>
</evidence>
<gene>
    <name evidence="10" type="ORF">KSP39_PZI015205</name>
</gene>
<dbReference type="Gene3D" id="3.20.20.80">
    <property type="entry name" value="Glycosidases"/>
    <property type="match status" value="1"/>
</dbReference>
<sequence length="443" mass="46748">MDDLRRFLLLLFTFFNAFSSSSPQPYIGINYGEVADNLPPPESTARLLESTSISKLRLYGVDPAIIRSLAGTNISLILGTTNADIPSLAASPTAAAAWVSSNIQPFLPSSSIYAISVGNEVLTEADPSLSSQLLPAMQNLRSAVSAAAGGADIKISTVHSMAVLSQSDPPSSGAFSANLSPSLNPILQFLHEHASPFMVNPYPYFAYQSDPRAETLAFCLFEPNSGRPDPGSGVTYTNMFDAQVGAVRAALSAAGFSGVPVVVAETGWPYRGDQGEEGATVENARAYNGNLVTHLRAMADPVETYIFALYDEDLKPGPLSERSFGLFRPDLTPIYDVGLLKAPVEPSAPPVPAPSEGVSPPPGPSEVVTPPPPPISRVAPPPPLELAPAGEMCGVKGGRGGTCRQPVTRDPSRSSDKSGAGRLRIKDTLVLDFALLVFVRRLM</sequence>
<evidence type="ECO:0000313" key="11">
    <source>
        <dbReference type="Proteomes" id="UP001418222"/>
    </source>
</evidence>
<feature type="chain" id="PRO_5042852753" description="glucan endo-1,3-beta-D-glucosidase" evidence="9">
    <location>
        <begin position="24"/>
        <end position="443"/>
    </location>
</feature>
<comment type="similarity">
    <text evidence="2 7">Belongs to the glycosyl hydrolase 17 family.</text>
</comment>
<comment type="catalytic activity">
    <reaction evidence="1">
        <text>Hydrolysis of (1-&gt;3)-beta-D-glucosidic linkages in (1-&gt;3)-beta-D-glucans.</text>
        <dbReference type="EC" id="3.2.1.39"/>
    </reaction>
</comment>
<protein>
    <recommendedName>
        <fullName evidence="3">glucan endo-1,3-beta-D-glucosidase</fullName>
        <ecNumber evidence="3">3.2.1.39</ecNumber>
    </recommendedName>
</protein>
<dbReference type="InterPro" id="IPR017853">
    <property type="entry name" value="GH"/>
</dbReference>
<dbReference type="FunFam" id="3.20.20.80:FF:000005">
    <property type="entry name" value="Glucan endo-1,3-beta-glucosidase 14"/>
    <property type="match status" value="1"/>
</dbReference>
<evidence type="ECO:0000256" key="9">
    <source>
        <dbReference type="SAM" id="SignalP"/>
    </source>
</evidence>
<evidence type="ECO:0000256" key="3">
    <source>
        <dbReference type="ARBA" id="ARBA00012780"/>
    </source>
</evidence>
<feature type="region of interest" description="Disordered" evidence="8">
    <location>
        <begin position="346"/>
        <end position="420"/>
    </location>
</feature>
<evidence type="ECO:0000256" key="1">
    <source>
        <dbReference type="ARBA" id="ARBA00000382"/>
    </source>
</evidence>
<dbReference type="SUPFAM" id="SSF51445">
    <property type="entry name" value="(Trans)glycosidases"/>
    <property type="match status" value="1"/>
</dbReference>
<organism evidence="10 11">
    <name type="scientific">Platanthera zijinensis</name>
    <dbReference type="NCBI Taxonomy" id="2320716"/>
    <lineage>
        <taxon>Eukaryota</taxon>
        <taxon>Viridiplantae</taxon>
        <taxon>Streptophyta</taxon>
        <taxon>Embryophyta</taxon>
        <taxon>Tracheophyta</taxon>
        <taxon>Spermatophyta</taxon>
        <taxon>Magnoliopsida</taxon>
        <taxon>Liliopsida</taxon>
        <taxon>Asparagales</taxon>
        <taxon>Orchidaceae</taxon>
        <taxon>Orchidoideae</taxon>
        <taxon>Orchideae</taxon>
        <taxon>Orchidinae</taxon>
        <taxon>Platanthera</taxon>
    </lineage>
</organism>
<dbReference type="Proteomes" id="UP001418222">
    <property type="component" value="Unassembled WGS sequence"/>
</dbReference>
<evidence type="ECO:0000313" key="10">
    <source>
        <dbReference type="EMBL" id="KAK8933328.1"/>
    </source>
</evidence>
<dbReference type="EMBL" id="JBBWWQ010000013">
    <property type="protein sequence ID" value="KAK8933328.1"/>
    <property type="molecule type" value="Genomic_DNA"/>
</dbReference>
<reference evidence="10 11" key="1">
    <citation type="journal article" date="2022" name="Nat. Plants">
        <title>Genomes of leafy and leafless Platanthera orchids illuminate the evolution of mycoheterotrophy.</title>
        <authorList>
            <person name="Li M.H."/>
            <person name="Liu K.W."/>
            <person name="Li Z."/>
            <person name="Lu H.C."/>
            <person name="Ye Q.L."/>
            <person name="Zhang D."/>
            <person name="Wang J.Y."/>
            <person name="Li Y.F."/>
            <person name="Zhong Z.M."/>
            <person name="Liu X."/>
            <person name="Yu X."/>
            <person name="Liu D.K."/>
            <person name="Tu X.D."/>
            <person name="Liu B."/>
            <person name="Hao Y."/>
            <person name="Liao X.Y."/>
            <person name="Jiang Y.T."/>
            <person name="Sun W.H."/>
            <person name="Chen J."/>
            <person name="Chen Y.Q."/>
            <person name="Ai Y."/>
            <person name="Zhai J.W."/>
            <person name="Wu S.S."/>
            <person name="Zhou Z."/>
            <person name="Hsiao Y.Y."/>
            <person name="Wu W.L."/>
            <person name="Chen Y.Y."/>
            <person name="Lin Y.F."/>
            <person name="Hsu J.L."/>
            <person name="Li C.Y."/>
            <person name="Wang Z.W."/>
            <person name="Zhao X."/>
            <person name="Zhong W.Y."/>
            <person name="Ma X.K."/>
            <person name="Ma L."/>
            <person name="Huang J."/>
            <person name="Chen G.Z."/>
            <person name="Huang M.Z."/>
            <person name="Huang L."/>
            <person name="Peng D.H."/>
            <person name="Luo Y.B."/>
            <person name="Zou S.Q."/>
            <person name="Chen S.P."/>
            <person name="Lan S."/>
            <person name="Tsai W.C."/>
            <person name="Van de Peer Y."/>
            <person name="Liu Z.J."/>
        </authorList>
    </citation>
    <scope>NUCLEOTIDE SEQUENCE [LARGE SCALE GENOMIC DNA]</scope>
    <source>
        <strain evidence="10">Lor287</strain>
    </source>
</reference>
<dbReference type="InterPro" id="IPR000490">
    <property type="entry name" value="Glyco_hydro_17"/>
</dbReference>